<dbReference type="STRING" id="1884261.A0A5C3QCW6"/>
<dbReference type="InterPro" id="IPR036390">
    <property type="entry name" value="WH_DNA-bd_sf"/>
</dbReference>
<dbReference type="Pfam" id="PF05871">
    <property type="entry name" value="ESCRT-II"/>
    <property type="match status" value="1"/>
</dbReference>
<dbReference type="OrthoDB" id="245150at2759"/>
<evidence type="ECO:0000313" key="4">
    <source>
        <dbReference type="EMBL" id="TFK97998.1"/>
    </source>
</evidence>
<dbReference type="InterPro" id="IPR008570">
    <property type="entry name" value="ESCRT-II_cplx_Vps25-sub"/>
</dbReference>
<evidence type="ECO:0000256" key="2">
    <source>
        <dbReference type="ARBA" id="ARBA00022448"/>
    </source>
</evidence>
<keyword evidence="2" id="KW-0813">Transport</keyword>
<evidence type="ECO:0000256" key="3">
    <source>
        <dbReference type="ARBA" id="ARBA00022927"/>
    </source>
</evidence>
<dbReference type="PANTHER" id="PTHR13149:SF0">
    <property type="entry name" value="VACUOLAR PROTEIN-SORTING-ASSOCIATED PROTEIN 25"/>
    <property type="match status" value="1"/>
</dbReference>
<dbReference type="GO" id="GO:0005198">
    <property type="term" value="F:structural molecule activity"/>
    <property type="evidence" value="ECO:0007669"/>
    <property type="project" value="TreeGrafter"/>
</dbReference>
<gene>
    <name evidence="4" type="ORF">BDV98DRAFT_596253</name>
</gene>
<dbReference type="GO" id="GO:0043328">
    <property type="term" value="P:protein transport to vacuole involved in ubiquitin-dependent protein catabolic process via the multivesicular body sorting pathway"/>
    <property type="evidence" value="ECO:0007669"/>
    <property type="project" value="TreeGrafter"/>
</dbReference>
<keyword evidence="3" id="KW-0653">Protein transport</keyword>
<dbReference type="PANTHER" id="PTHR13149">
    <property type="entry name" value="VACUOLAR PROTEIN SORTING-ASSOCIATED PROTEIN VPS25"/>
    <property type="match status" value="1"/>
</dbReference>
<dbReference type="Proteomes" id="UP000305067">
    <property type="component" value="Unassembled WGS sequence"/>
</dbReference>
<comment type="similarity">
    <text evidence="1">Belongs to the VPS25 family.</text>
</comment>
<name>A0A5C3QCW6_9AGAR</name>
<dbReference type="AlphaFoldDB" id="A0A5C3QCW6"/>
<reference evidence="4 5" key="1">
    <citation type="journal article" date="2019" name="Nat. Ecol. Evol.">
        <title>Megaphylogeny resolves global patterns of mushroom evolution.</title>
        <authorList>
            <person name="Varga T."/>
            <person name="Krizsan K."/>
            <person name="Foldi C."/>
            <person name="Dima B."/>
            <person name="Sanchez-Garcia M."/>
            <person name="Sanchez-Ramirez S."/>
            <person name="Szollosi G.J."/>
            <person name="Szarkandi J.G."/>
            <person name="Papp V."/>
            <person name="Albert L."/>
            <person name="Andreopoulos W."/>
            <person name="Angelini C."/>
            <person name="Antonin V."/>
            <person name="Barry K.W."/>
            <person name="Bougher N.L."/>
            <person name="Buchanan P."/>
            <person name="Buyck B."/>
            <person name="Bense V."/>
            <person name="Catcheside P."/>
            <person name="Chovatia M."/>
            <person name="Cooper J."/>
            <person name="Damon W."/>
            <person name="Desjardin D."/>
            <person name="Finy P."/>
            <person name="Geml J."/>
            <person name="Haridas S."/>
            <person name="Hughes K."/>
            <person name="Justo A."/>
            <person name="Karasinski D."/>
            <person name="Kautmanova I."/>
            <person name="Kiss B."/>
            <person name="Kocsube S."/>
            <person name="Kotiranta H."/>
            <person name="LaButti K.M."/>
            <person name="Lechner B.E."/>
            <person name="Liimatainen K."/>
            <person name="Lipzen A."/>
            <person name="Lukacs Z."/>
            <person name="Mihaltcheva S."/>
            <person name="Morgado L.N."/>
            <person name="Niskanen T."/>
            <person name="Noordeloos M.E."/>
            <person name="Ohm R.A."/>
            <person name="Ortiz-Santana B."/>
            <person name="Ovrebo C."/>
            <person name="Racz N."/>
            <person name="Riley R."/>
            <person name="Savchenko A."/>
            <person name="Shiryaev A."/>
            <person name="Soop K."/>
            <person name="Spirin V."/>
            <person name="Szebenyi C."/>
            <person name="Tomsovsky M."/>
            <person name="Tulloss R.E."/>
            <person name="Uehling J."/>
            <person name="Grigoriev I.V."/>
            <person name="Vagvolgyi C."/>
            <person name="Papp T."/>
            <person name="Martin F.M."/>
            <person name="Miettinen O."/>
            <person name="Hibbett D.S."/>
            <person name="Nagy L.G."/>
        </authorList>
    </citation>
    <scope>NUCLEOTIDE SEQUENCE [LARGE SCALE GENOMIC DNA]</scope>
    <source>
        <strain evidence="4 5">CBS 309.79</strain>
    </source>
</reference>
<dbReference type="GO" id="GO:0042803">
    <property type="term" value="F:protein homodimerization activity"/>
    <property type="evidence" value="ECO:0007669"/>
    <property type="project" value="TreeGrafter"/>
</dbReference>
<organism evidence="4 5">
    <name type="scientific">Pterulicium gracile</name>
    <dbReference type="NCBI Taxonomy" id="1884261"/>
    <lineage>
        <taxon>Eukaryota</taxon>
        <taxon>Fungi</taxon>
        <taxon>Dikarya</taxon>
        <taxon>Basidiomycota</taxon>
        <taxon>Agaricomycotina</taxon>
        <taxon>Agaricomycetes</taxon>
        <taxon>Agaricomycetidae</taxon>
        <taxon>Agaricales</taxon>
        <taxon>Pleurotineae</taxon>
        <taxon>Pterulaceae</taxon>
        <taxon>Pterulicium</taxon>
    </lineage>
</organism>
<proteinExistence type="inferred from homology"/>
<accession>A0A5C3QCW6</accession>
<dbReference type="Gene3D" id="1.10.10.10">
    <property type="entry name" value="Winged helix-like DNA-binding domain superfamily/Winged helix DNA-binding domain"/>
    <property type="match status" value="1"/>
</dbReference>
<evidence type="ECO:0000313" key="5">
    <source>
        <dbReference type="Proteomes" id="UP000305067"/>
    </source>
</evidence>
<dbReference type="Gene3D" id="1.10.10.570">
    <property type="entry name" value="Winged helix' DNA-binding domain. Chain C. Domain 1"/>
    <property type="match status" value="1"/>
</dbReference>
<protein>
    <submittedName>
        <fullName evidence="4">ESCRT-II complex vps25 subunit</fullName>
    </submittedName>
</protein>
<keyword evidence="5" id="KW-1185">Reference proteome</keyword>
<dbReference type="InterPro" id="IPR036388">
    <property type="entry name" value="WH-like_DNA-bd_sf"/>
</dbReference>
<dbReference type="EMBL" id="ML178843">
    <property type="protein sequence ID" value="TFK97998.1"/>
    <property type="molecule type" value="Genomic_DNA"/>
</dbReference>
<dbReference type="SUPFAM" id="SSF46785">
    <property type="entry name" value="Winged helix' DNA-binding domain"/>
    <property type="match status" value="2"/>
</dbReference>
<dbReference type="GO" id="GO:0000814">
    <property type="term" value="C:ESCRT II complex"/>
    <property type="evidence" value="ECO:0007669"/>
    <property type="project" value="InterPro"/>
</dbReference>
<evidence type="ECO:0000256" key="1">
    <source>
        <dbReference type="ARBA" id="ARBA00009674"/>
    </source>
</evidence>
<dbReference type="InterPro" id="IPR014041">
    <property type="entry name" value="ESCRT-II_cplx_Vps25-sub_N"/>
</dbReference>
<sequence length="193" mass="21370">MALSTVTLPSGFLLPSIHAAPPFFTQQPNATTQASATGHWKRLILAFARFHKLYTLSLADLEDTKSPWANVLRNERINRRLLPPYLSAILQDMNTSNQATFEPPTQKTSVLLYWNTPEQWADILYDWGVSTGQLNTILTFYEITEPALESALSGIPVVLLKKAIVLLQKNGRAQVISVADGEGVKLLPQTSVP</sequence>